<dbReference type="Proteomes" id="UP000199134">
    <property type="component" value="Unassembled WGS sequence"/>
</dbReference>
<organism evidence="1 2">
    <name type="scientific">Prevotella communis</name>
    <dbReference type="NCBI Taxonomy" id="2913614"/>
    <lineage>
        <taxon>Bacteria</taxon>
        <taxon>Pseudomonadati</taxon>
        <taxon>Bacteroidota</taxon>
        <taxon>Bacteroidia</taxon>
        <taxon>Bacteroidales</taxon>
        <taxon>Prevotellaceae</taxon>
        <taxon>Prevotella</taxon>
    </lineage>
</organism>
<sequence length="50" mass="6036">MKLTKKEKEFLLDVLDNLTDRTHYCEVGEKEANEIAWPLFKKFRMEVKGY</sequence>
<gene>
    <name evidence="1" type="ORF">SAMN04487900_11050</name>
</gene>
<proteinExistence type="predicted"/>
<protein>
    <submittedName>
        <fullName evidence="1">Uncharacterized protein</fullName>
    </submittedName>
</protein>
<dbReference type="EMBL" id="FNIW01000010">
    <property type="protein sequence ID" value="SDO12175.1"/>
    <property type="molecule type" value="Genomic_DNA"/>
</dbReference>
<evidence type="ECO:0000313" key="2">
    <source>
        <dbReference type="Proteomes" id="UP000199134"/>
    </source>
</evidence>
<dbReference type="AlphaFoldDB" id="A0A1H0GZ77"/>
<accession>A0A1H0GZ77</accession>
<dbReference type="RefSeq" id="WP_176756970.1">
    <property type="nucleotide sequence ID" value="NZ_FNIW01000010.1"/>
</dbReference>
<evidence type="ECO:0000313" key="1">
    <source>
        <dbReference type="EMBL" id="SDO12175.1"/>
    </source>
</evidence>
<comment type="caution">
    <text evidence="1">The sequence shown here is derived from an EMBL/GenBank/DDBJ whole genome shotgun (WGS) entry which is preliminary data.</text>
</comment>
<name>A0A1H0GZ77_9BACT</name>
<reference evidence="2" key="1">
    <citation type="submission" date="2016-10" db="EMBL/GenBank/DDBJ databases">
        <authorList>
            <person name="de Groot N.N."/>
        </authorList>
    </citation>
    <scope>NUCLEOTIDE SEQUENCE [LARGE SCALE GENOMIC DNA]</scope>
    <source>
        <strain evidence="2">BP1-145</strain>
    </source>
</reference>